<dbReference type="Gene3D" id="3.40.50.300">
    <property type="entry name" value="P-loop containing nucleotide triphosphate hydrolases"/>
    <property type="match status" value="1"/>
</dbReference>
<dbReference type="AlphaFoldDB" id="Q9HKG0"/>
<protein>
    <submittedName>
        <fullName evidence="6">Daunorubicin resistance protein related protein</fullName>
    </submittedName>
</protein>
<dbReference type="InterPro" id="IPR017871">
    <property type="entry name" value="ABC_transporter-like_CS"/>
</dbReference>
<dbReference type="PaxDb" id="273075-Ta0641m"/>
<dbReference type="EnsemblBacteria" id="CAC11779">
    <property type="protein sequence ID" value="CAC11779"/>
    <property type="gene ID" value="CAC11779"/>
</dbReference>
<feature type="domain" description="ABC transporter" evidence="5">
    <location>
        <begin position="27"/>
        <end position="257"/>
    </location>
</feature>
<dbReference type="STRING" id="273075.gene:9571861"/>
<evidence type="ECO:0000313" key="6">
    <source>
        <dbReference type="EMBL" id="CAC11779.1"/>
    </source>
</evidence>
<dbReference type="HOGENOM" id="CLU_000604_1_2_2"/>
<dbReference type="SUPFAM" id="SSF52540">
    <property type="entry name" value="P-loop containing nucleoside triphosphate hydrolases"/>
    <property type="match status" value="1"/>
</dbReference>
<dbReference type="EMBL" id="AL445064">
    <property type="protein sequence ID" value="CAC11779.1"/>
    <property type="molecule type" value="Genomic_DNA"/>
</dbReference>
<dbReference type="PANTHER" id="PTHR42711:SF5">
    <property type="entry name" value="ABC TRANSPORTER ATP-BINDING PROTEIN NATA"/>
    <property type="match status" value="1"/>
</dbReference>
<evidence type="ECO:0000256" key="4">
    <source>
        <dbReference type="ARBA" id="ARBA00022840"/>
    </source>
</evidence>
<evidence type="ECO:0000256" key="2">
    <source>
        <dbReference type="ARBA" id="ARBA00022448"/>
    </source>
</evidence>
<sequence length="327" mass="36690">MNLRKKVMNKFAIKFTNKVSDFMASYFECIDVSKTYAKGQTALRSVSFEIPMHGVFSLIGRNGAGKTTLVRILATELMPTSGKVFIDDIDIIREPDSIRRRIAIIPQEARAISWLTPMQTVTTFLLYRGIRYSEAKARAKEVLADLGLASVADRMNRMLSGGQKRKVLVAALVASDADILFMDEPTTGLDPISRSELWDILSDLKKEKFIFLTTHYLEEAERLSDRIGILDQGEMKAIGTMSDLRSMVPKKYSISLVDKENGNIEIENNGSVIKVGSRIFVDENEAYVIARDLINRNIRFSINPVSLEDIYYSIAKKEIAGGESVQD</sequence>
<dbReference type="Proteomes" id="UP000001024">
    <property type="component" value="Chromosome"/>
</dbReference>
<dbReference type="InterPro" id="IPR003593">
    <property type="entry name" value="AAA+_ATPase"/>
</dbReference>
<evidence type="ECO:0000313" key="7">
    <source>
        <dbReference type="Proteomes" id="UP000001024"/>
    </source>
</evidence>
<comment type="similarity">
    <text evidence="1">Belongs to the ABC transporter superfamily.</text>
</comment>
<accession>Q9HKG0</accession>
<reference evidence="6 7" key="1">
    <citation type="journal article" date="2000" name="Nature">
        <title>The genome sequence of the thermoacidophilic scavenger Thermoplasma acidophilum.</title>
        <authorList>
            <person name="Ruepp A."/>
            <person name="Graml W."/>
            <person name="Santos-Martinez M.L."/>
            <person name="Koretke K.K."/>
            <person name="Volker C."/>
            <person name="Mewes H.W."/>
            <person name="Frishman D."/>
            <person name="Stocker S."/>
            <person name="Lupas A.N."/>
            <person name="Baumeister W."/>
        </authorList>
    </citation>
    <scope>NUCLEOTIDE SEQUENCE [LARGE SCALE GENOMIC DNA]</scope>
    <source>
        <strain evidence="7">ATCC 25905 / DSM 1728 / JCM 9062 / NBRC 15155 / AMRC-C165</strain>
    </source>
</reference>
<proteinExistence type="inferred from homology"/>
<dbReference type="eggNOG" id="arCOG00194">
    <property type="taxonomic scope" value="Archaea"/>
</dbReference>
<name>Q9HKG0_THEAC</name>
<keyword evidence="4" id="KW-0067">ATP-binding</keyword>
<dbReference type="InterPro" id="IPR050763">
    <property type="entry name" value="ABC_transporter_ATP-binding"/>
</dbReference>
<dbReference type="CDD" id="cd03263">
    <property type="entry name" value="ABC_subfamily_A"/>
    <property type="match status" value="1"/>
</dbReference>
<organism evidence="6 7">
    <name type="scientific">Thermoplasma acidophilum (strain ATCC 25905 / DSM 1728 / JCM 9062 / NBRC 15155 / AMRC-C165)</name>
    <dbReference type="NCBI Taxonomy" id="273075"/>
    <lineage>
        <taxon>Archaea</taxon>
        <taxon>Methanobacteriati</taxon>
        <taxon>Thermoplasmatota</taxon>
        <taxon>Thermoplasmata</taxon>
        <taxon>Thermoplasmatales</taxon>
        <taxon>Thermoplasmataceae</taxon>
        <taxon>Thermoplasma</taxon>
    </lineage>
</organism>
<dbReference type="SMART" id="SM00382">
    <property type="entry name" value="AAA"/>
    <property type="match status" value="1"/>
</dbReference>
<dbReference type="GO" id="GO:0016887">
    <property type="term" value="F:ATP hydrolysis activity"/>
    <property type="evidence" value="ECO:0007669"/>
    <property type="project" value="InterPro"/>
</dbReference>
<keyword evidence="3" id="KW-0547">Nucleotide-binding</keyword>
<dbReference type="PROSITE" id="PS00211">
    <property type="entry name" value="ABC_TRANSPORTER_1"/>
    <property type="match status" value="1"/>
</dbReference>
<dbReference type="Pfam" id="PF00005">
    <property type="entry name" value="ABC_tran"/>
    <property type="match status" value="1"/>
</dbReference>
<keyword evidence="2" id="KW-0813">Transport</keyword>
<dbReference type="InterPro" id="IPR003439">
    <property type="entry name" value="ABC_transporter-like_ATP-bd"/>
</dbReference>
<dbReference type="KEGG" id="tac:Ta0641"/>
<dbReference type="InParanoid" id="Q9HKG0"/>
<dbReference type="PROSITE" id="PS50893">
    <property type="entry name" value="ABC_TRANSPORTER_2"/>
    <property type="match status" value="1"/>
</dbReference>
<keyword evidence="7" id="KW-1185">Reference proteome</keyword>
<gene>
    <name evidence="6" type="ordered locus">Ta0641</name>
</gene>
<evidence type="ECO:0000256" key="3">
    <source>
        <dbReference type="ARBA" id="ARBA00022741"/>
    </source>
</evidence>
<evidence type="ECO:0000259" key="5">
    <source>
        <dbReference type="PROSITE" id="PS50893"/>
    </source>
</evidence>
<evidence type="ECO:0000256" key="1">
    <source>
        <dbReference type="ARBA" id="ARBA00005417"/>
    </source>
</evidence>
<dbReference type="PANTHER" id="PTHR42711">
    <property type="entry name" value="ABC TRANSPORTER ATP-BINDING PROTEIN"/>
    <property type="match status" value="1"/>
</dbReference>
<dbReference type="GO" id="GO:0005524">
    <property type="term" value="F:ATP binding"/>
    <property type="evidence" value="ECO:0007669"/>
    <property type="project" value="UniProtKB-KW"/>
</dbReference>
<dbReference type="InterPro" id="IPR027417">
    <property type="entry name" value="P-loop_NTPase"/>
</dbReference>